<accession>A0ABT3WKW1</accession>
<evidence type="ECO:0000256" key="5">
    <source>
        <dbReference type="ARBA" id="ARBA00022692"/>
    </source>
</evidence>
<name>A0ABT3WKW1_9PROT</name>
<feature type="transmembrane region" description="Helical" evidence="11">
    <location>
        <begin position="40"/>
        <end position="61"/>
    </location>
</feature>
<protein>
    <recommendedName>
        <fullName evidence="3">Uncharacterized protein YtcA</fullName>
    </recommendedName>
</protein>
<gene>
    <name evidence="12" type="ORF">NQF89_04515</name>
</gene>
<feature type="transmembrane region" description="Helical" evidence="11">
    <location>
        <begin position="73"/>
        <end position="96"/>
    </location>
</feature>
<evidence type="ECO:0000256" key="4">
    <source>
        <dbReference type="ARBA" id="ARBA00022475"/>
    </source>
</evidence>
<evidence type="ECO:0000256" key="7">
    <source>
        <dbReference type="ARBA" id="ARBA00022989"/>
    </source>
</evidence>
<keyword evidence="7 11" id="KW-1133">Transmembrane helix</keyword>
<comment type="subcellular location">
    <subcellularLocation>
        <location evidence="1">Membrane</location>
        <topology evidence="1">Multi-pass membrane protein</topology>
    </subcellularLocation>
</comment>
<keyword evidence="13" id="KW-1185">Reference proteome</keyword>
<evidence type="ECO:0000256" key="6">
    <source>
        <dbReference type="ARBA" id="ARBA00022729"/>
    </source>
</evidence>
<keyword evidence="6" id="KW-0732">Signal</keyword>
<evidence type="ECO:0000256" key="2">
    <source>
        <dbReference type="ARBA" id="ARBA00008208"/>
    </source>
</evidence>
<evidence type="ECO:0000256" key="10">
    <source>
        <dbReference type="ARBA" id="ARBA00023288"/>
    </source>
</evidence>
<dbReference type="Pfam" id="PF17090">
    <property type="entry name" value="Ytca"/>
    <property type="match status" value="1"/>
</dbReference>
<dbReference type="InterPro" id="IPR031381">
    <property type="entry name" value="YtcA"/>
</dbReference>
<reference evidence="12 13" key="1">
    <citation type="submission" date="2022-07" db="EMBL/GenBank/DDBJ databases">
        <title>Bombella genomes.</title>
        <authorList>
            <person name="Harer L."/>
            <person name="Styblova S."/>
            <person name="Ehrmann M."/>
        </authorList>
    </citation>
    <scope>NUCLEOTIDE SEQUENCE [LARGE SCALE GENOMIC DNA]</scope>
    <source>
        <strain evidence="12 13">TMW 2.2556</strain>
    </source>
</reference>
<evidence type="ECO:0000256" key="3">
    <source>
        <dbReference type="ARBA" id="ARBA00021237"/>
    </source>
</evidence>
<evidence type="ECO:0000256" key="11">
    <source>
        <dbReference type="SAM" id="Phobius"/>
    </source>
</evidence>
<dbReference type="Proteomes" id="UP001165575">
    <property type="component" value="Unassembled WGS sequence"/>
</dbReference>
<keyword evidence="8 11" id="KW-0472">Membrane</keyword>
<evidence type="ECO:0000313" key="12">
    <source>
        <dbReference type="EMBL" id="MCX5619686.1"/>
    </source>
</evidence>
<evidence type="ECO:0000256" key="1">
    <source>
        <dbReference type="ARBA" id="ARBA00004141"/>
    </source>
</evidence>
<proteinExistence type="inferred from homology"/>
<evidence type="ECO:0000256" key="8">
    <source>
        <dbReference type="ARBA" id="ARBA00023136"/>
    </source>
</evidence>
<keyword evidence="5 11" id="KW-0812">Transmembrane</keyword>
<evidence type="ECO:0000256" key="9">
    <source>
        <dbReference type="ARBA" id="ARBA00023139"/>
    </source>
</evidence>
<comment type="similarity">
    <text evidence="2">Belongs to the YtcA family.</text>
</comment>
<keyword evidence="4" id="KW-1003">Cell membrane</keyword>
<dbReference type="RefSeq" id="WP_196424581.1">
    <property type="nucleotide sequence ID" value="NZ_JANIDX010000003.1"/>
</dbReference>
<sequence>MKLPKVAFPSRDGIPWWVVSLSLVPSKGWAWVGAPSFPIVGAYFPAWLICLVIGGIGAVLLRTIFLALHVDGLLRFHLVTYLSLGSLVGLIGWLVLFGQ</sequence>
<keyword evidence="9" id="KW-0564">Palmitate</keyword>
<keyword evidence="10 12" id="KW-0449">Lipoprotein</keyword>
<comment type="caution">
    <text evidence="12">The sequence shown here is derived from an EMBL/GenBank/DDBJ whole genome shotgun (WGS) entry which is preliminary data.</text>
</comment>
<dbReference type="EMBL" id="JANIDX010000003">
    <property type="protein sequence ID" value="MCX5619686.1"/>
    <property type="molecule type" value="Genomic_DNA"/>
</dbReference>
<organism evidence="12 13">
    <name type="scientific">Bombella pollinis</name>
    <dbReference type="NCBI Taxonomy" id="2967337"/>
    <lineage>
        <taxon>Bacteria</taxon>
        <taxon>Pseudomonadati</taxon>
        <taxon>Pseudomonadota</taxon>
        <taxon>Alphaproteobacteria</taxon>
        <taxon>Acetobacterales</taxon>
        <taxon>Acetobacteraceae</taxon>
        <taxon>Bombella</taxon>
    </lineage>
</organism>
<evidence type="ECO:0000313" key="13">
    <source>
        <dbReference type="Proteomes" id="UP001165575"/>
    </source>
</evidence>